<sequence>MTMTWTLTALVILLWSSHVVSSIRRASDNDRPVAAYLVTVRRPDGLLVGGLLDEEVELWHTYLLGQVCNTSDPPTAERFPTAESRLICSYSHVVSGFSAWLTRQEVADMASRPWFVEAVPDKAYKLMSLDDDEWWLDSVRENGNMAEGVTIGVLDAGNVGGVGQPRTRYDKAAFAVAPKAHLALYTTAGMAAAVDDGVDVIITSSMPAAGTKEESYRAVGRGVVVCAPGGSSGPDMLQLESAAPWLLTVAASDTDRRVLTNVVLGSGILKPDVSAPGGIIAQQEGYTDDDAQATSMAAAHVSGVAALLKKAHRGWSPAAIKSALVTTADPPAGPADGATAIISYFVAGAGEVNPVKAMDPGLVYDLDAGDLVRYLCGLHLGDDRIREITAHASSCAEAGEMAAKDLNYPSILIAMDDRVQVEARRTLTNVVGEPPETYRAEVTGAQGVAVAVSPSTMAFSDDAAPKRKRDFVVTVRRLATTPAKAVIEGELKWVSEKHAVRSPMVIVVGETTAASAAAAAAAYGAYAAASIQS</sequence>
<dbReference type="InterPro" id="IPR041469">
    <property type="entry name" value="Subtilisin-like_FN3"/>
</dbReference>
<dbReference type="Pfam" id="PF17766">
    <property type="entry name" value="fn3_6"/>
    <property type="match status" value="1"/>
</dbReference>
<keyword evidence="8" id="KW-1185">Reference proteome</keyword>
<organism evidence="7 8">
    <name type="scientific">Urochloa decumbens</name>
    <dbReference type="NCBI Taxonomy" id="240449"/>
    <lineage>
        <taxon>Eukaryota</taxon>
        <taxon>Viridiplantae</taxon>
        <taxon>Streptophyta</taxon>
        <taxon>Embryophyta</taxon>
        <taxon>Tracheophyta</taxon>
        <taxon>Spermatophyta</taxon>
        <taxon>Magnoliopsida</taxon>
        <taxon>Liliopsida</taxon>
        <taxon>Poales</taxon>
        <taxon>Poaceae</taxon>
        <taxon>PACMAD clade</taxon>
        <taxon>Panicoideae</taxon>
        <taxon>Panicodae</taxon>
        <taxon>Paniceae</taxon>
        <taxon>Melinidinae</taxon>
        <taxon>Urochloa</taxon>
    </lineage>
</organism>
<dbReference type="InterPro" id="IPR010259">
    <property type="entry name" value="S8pro/Inhibitor_I9"/>
</dbReference>
<evidence type="ECO:0000313" key="7">
    <source>
        <dbReference type="EMBL" id="CAL5055097.1"/>
    </source>
</evidence>
<name>A0ABC9ED29_9POAL</name>
<evidence type="ECO:0000259" key="4">
    <source>
        <dbReference type="Pfam" id="PF00082"/>
    </source>
</evidence>
<protein>
    <submittedName>
        <fullName evidence="7">Uncharacterized protein</fullName>
    </submittedName>
</protein>
<reference evidence="7" key="1">
    <citation type="submission" date="2024-10" db="EMBL/GenBank/DDBJ databases">
        <authorList>
            <person name="Ryan C."/>
        </authorList>
    </citation>
    <scope>NUCLEOTIDE SEQUENCE [LARGE SCALE GENOMIC DNA]</scope>
</reference>
<evidence type="ECO:0000256" key="1">
    <source>
        <dbReference type="ARBA" id="ARBA00011073"/>
    </source>
</evidence>
<dbReference type="Pfam" id="PF05922">
    <property type="entry name" value="Inhibitor_I9"/>
    <property type="match status" value="1"/>
</dbReference>
<proteinExistence type="inferred from homology"/>
<evidence type="ECO:0000256" key="3">
    <source>
        <dbReference type="SAM" id="SignalP"/>
    </source>
</evidence>
<dbReference type="Gene3D" id="3.40.50.200">
    <property type="entry name" value="Peptidase S8/S53 domain"/>
    <property type="match status" value="1"/>
</dbReference>
<accession>A0ABC9ED29</accession>
<feature type="signal peptide" evidence="3">
    <location>
        <begin position="1"/>
        <end position="22"/>
    </location>
</feature>
<evidence type="ECO:0000259" key="5">
    <source>
        <dbReference type="Pfam" id="PF05922"/>
    </source>
</evidence>
<dbReference type="Gene3D" id="3.30.70.80">
    <property type="entry name" value="Peptidase S8 propeptide/proteinase inhibitor I9"/>
    <property type="match status" value="1"/>
</dbReference>
<dbReference type="PANTHER" id="PTHR10795">
    <property type="entry name" value="PROPROTEIN CONVERTASE SUBTILISIN/KEXIN"/>
    <property type="match status" value="1"/>
</dbReference>
<dbReference type="InterPro" id="IPR045051">
    <property type="entry name" value="SBT"/>
</dbReference>
<gene>
    <name evidence="7" type="ORF">URODEC1_LOCUS94209</name>
</gene>
<feature type="chain" id="PRO_5044853049" evidence="3">
    <location>
        <begin position="23"/>
        <end position="533"/>
    </location>
</feature>
<comment type="similarity">
    <text evidence="1">Belongs to the peptidase S8 family.</text>
</comment>
<dbReference type="InterPro" id="IPR037045">
    <property type="entry name" value="S8pro/Inhibitor_I9_sf"/>
</dbReference>
<dbReference type="SUPFAM" id="SSF52743">
    <property type="entry name" value="Subtilisin-like"/>
    <property type="match status" value="1"/>
</dbReference>
<evidence type="ECO:0000256" key="2">
    <source>
        <dbReference type="ARBA" id="ARBA00022729"/>
    </source>
</evidence>
<keyword evidence="2 3" id="KW-0732">Signal</keyword>
<dbReference type="AlphaFoldDB" id="A0ABC9ED29"/>
<dbReference type="Proteomes" id="UP001497457">
    <property type="component" value="Chromosome 36b"/>
</dbReference>
<feature type="domain" description="Subtilisin-like protease fibronectin type-III" evidence="6">
    <location>
        <begin position="405"/>
        <end position="506"/>
    </location>
</feature>
<evidence type="ECO:0000259" key="6">
    <source>
        <dbReference type="Pfam" id="PF17766"/>
    </source>
</evidence>
<feature type="domain" description="Inhibitor I9" evidence="5">
    <location>
        <begin position="54"/>
        <end position="127"/>
    </location>
</feature>
<dbReference type="Pfam" id="PF00082">
    <property type="entry name" value="Peptidase_S8"/>
    <property type="match status" value="1"/>
</dbReference>
<evidence type="ECO:0000313" key="8">
    <source>
        <dbReference type="Proteomes" id="UP001497457"/>
    </source>
</evidence>
<dbReference type="InterPro" id="IPR036852">
    <property type="entry name" value="Peptidase_S8/S53_dom_sf"/>
</dbReference>
<dbReference type="InterPro" id="IPR000209">
    <property type="entry name" value="Peptidase_S8/S53_dom"/>
</dbReference>
<dbReference type="EMBL" id="OZ075146">
    <property type="protein sequence ID" value="CAL5055097.1"/>
    <property type="molecule type" value="Genomic_DNA"/>
</dbReference>
<feature type="domain" description="Peptidase S8/S53" evidence="4">
    <location>
        <begin position="186"/>
        <end position="329"/>
    </location>
</feature>
<dbReference type="Gene3D" id="2.60.40.2310">
    <property type="match status" value="1"/>
</dbReference>